<proteinExistence type="inferred from homology"/>
<keyword evidence="10" id="KW-1185">Reference proteome</keyword>
<evidence type="ECO:0000313" key="10">
    <source>
        <dbReference type="Proteomes" id="UP000621670"/>
    </source>
</evidence>
<reference evidence="9 10" key="1">
    <citation type="submission" date="2020-08" db="EMBL/GenBank/DDBJ databases">
        <title>Description of novel Flavobacterium F-400 isolate.</title>
        <authorList>
            <person name="Saticioglu I."/>
            <person name="Duman M."/>
            <person name="Altun S."/>
        </authorList>
    </citation>
    <scope>NUCLEOTIDE SEQUENCE [LARGE SCALE GENOMIC DNA]</scope>
    <source>
        <strain evidence="9 10">F-400</strain>
    </source>
</reference>
<protein>
    <recommendedName>
        <fullName evidence="8">Aldose 1-epimerase</fullName>
        <ecNumber evidence="8">5.1.3.3</ecNumber>
    </recommendedName>
</protein>
<evidence type="ECO:0000256" key="8">
    <source>
        <dbReference type="PIRNR" id="PIRNR005096"/>
    </source>
</evidence>
<dbReference type="PANTHER" id="PTHR10091">
    <property type="entry name" value="ALDOSE-1-EPIMERASE"/>
    <property type="match status" value="1"/>
</dbReference>
<comment type="pathway">
    <text evidence="2 8">Carbohydrate metabolism; hexose metabolism.</text>
</comment>
<dbReference type="PANTHER" id="PTHR10091:SF0">
    <property type="entry name" value="GALACTOSE MUTAROTASE"/>
    <property type="match status" value="1"/>
</dbReference>
<evidence type="ECO:0000256" key="2">
    <source>
        <dbReference type="ARBA" id="ARBA00005028"/>
    </source>
</evidence>
<comment type="similarity">
    <text evidence="3 8">Belongs to the aldose epimerase family.</text>
</comment>
<dbReference type="InterPro" id="IPR008183">
    <property type="entry name" value="Aldose_1/G6P_1-epimerase"/>
</dbReference>
<name>A0ABR7JBC7_9FLAO</name>
<dbReference type="SUPFAM" id="SSF74650">
    <property type="entry name" value="Galactose mutarotase-like"/>
    <property type="match status" value="1"/>
</dbReference>
<dbReference type="InterPro" id="IPR047215">
    <property type="entry name" value="Galactose_mutarotase-like"/>
</dbReference>
<dbReference type="Proteomes" id="UP000621670">
    <property type="component" value="Unassembled WGS sequence"/>
</dbReference>
<sequence>MKIKHKSHFNSNSAVKSFGVLADGSAVFECELKNGNGLVAKIITYGATLTSLKVPLKDESSVDVVLGFETLEQYLKSFDLPSAPYFGATIGRFAGRINEGAFSLDGATINLGTNSNGNTLHGGSNSFSQKNWVIKKRTEGKNPSVTLSHISPDGDNGFPGELHIDLTYTLTETNELALEYIAHTTAKTIINLTHHSYFNLDGQAATVVNHELKIKSQRILDTISSGIPTGKFLNVANCPFDFSEGRLCPSKIDNTFVLNQVKEYAASLYNSTKTLKMSVFTNQPAVHVYVGGNCFSQLKGKEGADYTALSGVCFETQNFPDAPNHSHFPSCELDKGELYYHKTIYKFKAL</sequence>
<dbReference type="InterPro" id="IPR014718">
    <property type="entry name" value="GH-type_carb-bd"/>
</dbReference>
<comment type="caution">
    <text evidence="9">The sequence shown here is derived from an EMBL/GenBank/DDBJ whole genome shotgun (WGS) entry which is preliminary data.</text>
</comment>
<evidence type="ECO:0000256" key="6">
    <source>
        <dbReference type="ARBA" id="ARBA00023235"/>
    </source>
</evidence>
<dbReference type="InterPro" id="IPR011013">
    <property type="entry name" value="Gal_mutarotase_sf_dom"/>
</dbReference>
<accession>A0ABR7JBC7</accession>
<dbReference type="EMBL" id="JACRUM010000001">
    <property type="protein sequence ID" value="MBC5861796.1"/>
    <property type="molecule type" value="Genomic_DNA"/>
</dbReference>
<keyword evidence="5" id="KW-0106">Calcium</keyword>
<keyword evidence="7 8" id="KW-0119">Carbohydrate metabolism</keyword>
<dbReference type="CDD" id="cd09019">
    <property type="entry name" value="galactose_mutarotase_like"/>
    <property type="match status" value="1"/>
</dbReference>
<comment type="catalytic activity">
    <reaction evidence="8">
        <text>alpha-D-glucose = beta-D-glucose</text>
        <dbReference type="Rhea" id="RHEA:10264"/>
        <dbReference type="ChEBI" id="CHEBI:15903"/>
        <dbReference type="ChEBI" id="CHEBI:17925"/>
        <dbReference type="EC" id="5.1.3.3"/>
    </reaction>
</comment>
<evidence type="ECO:0000256" key="7">
    <source>
        <dbReference type="ARBA" id="ARBA00023277"/>
    </source>
</evidence>
<dbReference type="InterPro" id="IPR015443">
    <property type="entry name" value="Aldose_1-epimerase"/>
</dbReference>
<dbReference type="RefSeq" id="WP_166132469.1">
    <property type="nucleotide sequence ID" value="NZ_JAAOBY010000001.1"/>
</dbReference>
<evidence type="ECO:0000256" key="4">
    <source>
        <dbReference type="ARBA" id="ARBA00011245"/>
    </source>
</evidence>
<evidence type="ECO:0000313" key="9">
    <source>
        <dbReference type="EMBL" id="MBC5861796.1"/>
    </source>
</evidence>
<comment type="subunit">
    <text evidence="4">Monomer.</text>
</comment>
<dbReference type="Gene3D" id="2.70.98.10">
    <property type="match status" value="1"/>
</dbReference>
<dbReference type="Pfam" id="PF01263">
    <property type="entry name" value="Aldose_epim"/>
    <property type="match status" value="1"/>
</dbReference>
<comment type="cofactor">
    <cofactor evidence="1">
        <name>Ca(2+)</name>
        <dbReference type="ChEBI" id="CHEBI:29108"/>
    </cofactor>
</comment>
<evidence type="ECO:0000256" key="5">
    <source>
        <dbReference type="ARBA" id="ARBA00022837"/>
    </source>
</evidence>
<dbReference type="NCBIfam" id="NF008277">
    <property type="entry name" value="PRK11055.1"/>
    <property type="match status" value="1"/>
</dbReference>
<evidence type="ECO:0000256" key="3">
    <source>
        <dbReference type="ARBA" id="ARBA00006206"/>
    </source>
</evidence>
<dbReference type="EC" id="5.1.3.3" evidence="8"/>
<keyword evidence="6 8" id="KW-0413">Isomerase</keyword>
<gene>
    <name evidence="9" type="ORF">H8R26_00035</name>
</gene>
<organism evidence="9 10">
    <name type="scientific">Flavobacterium turcicum</name>
    <dbReference type="NCBI Taxonomy" id="2764718"/>
    <lineage>
        <taxon>Bacteria</taxon>
        <taxon>Pseudomonadati</taxon>
        <taxon>Bacteroidota</taxon>
        <taxon>Flavobacteriia</taxon>
        <taxon>Flavobacteriales</taxon>
        <taxon>Flavobacteriaceae</taxon>
        <taxon>Flavobacterium</taxon>
    </lineage>
</organism>
<dbReference type="PIRSF" id="PIRSF005096">
    <property type="entry name" value="GALM"/>
    <property type="match status" value="1"/>
</dbReference>
<evidence type="ECO:0000256" key="1">
    <source>
        <dbReference type="ARBA" id="ARBA00001913"/>
    </source>
</evidence>